<proteinExistence type="inferred from homology"/>
<name>A0A1R1BSY9_PAEAM</name>
<organism evidence="14 15">
    <name type="scientific">Paenibacillus amylolyticus</name>
    <dbReference type="NCBI Taxonomy" id="1451"/>
    <lineage>
        <taxon>Bacteria</taxon>
        <taxon>Bacillati</taxon>
        <taxon>Bacillota</taxon>
        <taxon>Bacilli</taxon>
        <taxon>Bacillales</taxon>
        <taxon>Paenibacillaceae</taxon>
        <taxon>Paenibacillus</taxon>
    </lineage>
</organism>
<evidence type="ECO:0000259" key="13">
    <source>
        <dbReference type="Pfam" id="PF09084"/>
    </source>
</evidence>
<feature type="domain" description="SsuA/THI5-like" evidence="13">
    <location>
        <begin position="61"/>
        <end position="273"/>
    </location>
</feature>
<evidence type="ECO:0000256" key="1">
    <source>
        <dbReference type="ARBA" id="ARBA00003469"/>
    </source>
</evidence>
<comment type="similarity">
    <text evidence="3">Belongs to the NMT1/THI5 family.</text>
</comment>
<dbReference type="RefSeq" id="WP_076332519.1">
    <property type="nucleotide sequence ID" value="NZ_MRTJ01000006.1"/>
</dbReference>
<comment type="function">
    <text evidence="1">Responsible for the formation of the pyrimidine heterocycle in the thiamine biosynthesis pathway. Catalyzes the formation of hydroxymethylpyrimidine phosphate (HMP-P) from histidine and pyridoxal phosphate (PLP). The protein uses PLP and the active site histidine to form HMP-P, generating an inactive enzyme. The enzyme can only undergo a single turnover, which suggests it is a suicide enzyme.</text>
</comment>
<dbReference type="GO" id="GO:0046872">
    <property type="term" value="F:metal ion binding"/>
    <property type="evidence" value="ECO:0007669"/>
    <property type="project" value="UniProtKB-KW"/>
</dbReference>
<dbReference type="Gene3D" id="3.40.190.10">
    <property type="entry name" value="Periplasmic binding protein-like II"/>
    <property type="match status" value="2"/>
</dbReference>
<evidence type="ECO:0000256" key="8">
    <source>
        <dbReference type="ARBA" id="ARBA00022977"/>
    </source>
</evidence>
<reference evidence="14 15" key="1">
    <citation type="submission" date="2016-11" db="EMBL/GenBank/DDBJ databases">
        <title>Paenibacillus species isolates.</title>
        <authorList>
            <person name="Beno S.M."/>
        </authorList>
    </citation>
    <scope>NUCLEOTIDE SEQUENCE [LARGE SCALE GENOMIC DNA]</scope>
    <source>
        <strain evidence="14 15">FSL H8-0246</strain>
    </source>
</reference>
<accession>A0A1R1BSY9</accession>
<evidence type="ECO:0000256" key="2">
    <source>
        <dbReference type="ARBA" id="ARBA00004948"/>
    </source>
</evidence>
<dbReference type="SUPFAM" id="SSF53850">
    <property type="entry name" value="Periplasmic binding protein-like II"/>
    <property type="match status" value="1"/>
</dbReference>
<feature type="signal peptide" evidence="12">
    <location>
        <begin position="1"/>
        <end position="22"/>
    </location>
</feature>
<keyword evidence="8" id="KW-0784">Thiamine biosynthesis</keyword>
<dbReference type="InterPro" id="IPR015168">
    <property type="entry name" value="SsuA/THI5"/>
</dbReference>
<dbReference type="AlphaFoldDB" id="A0A1R1BSY9"/>
<evidence type="ECO:0000313" key="14">
    <source>
        <dbReference type="EMBL" id="OMF12949.1"/>
    </source>
</evidence>
<dbReference type="PANTHER" id="PTHR31528">
    <property type="entry name" value="4-AMINO-5-HYDROXYMETHYL-2-METHYLPYRIMIDINE PHOSPHATE SYNTHASE THI11-RELATED"/>
    <property type="match status" value="1"/>
</dbReference>
<dbReference type="EMBL" id="MRTJ01000006">
    <property type="protein sequence ID" value="OMF12949.1"/>
    <property type="molecule type" value="Genomic_DNA"/>
</dbReference>
<dbReference type="Proteomes" id="UP000187134">
    <property type="component" value="Unassembled WGS sequence"/>
</dbReference>
<dbReference type="PROSITE" id="PS51257">
    <property type="entry name" value="PROKAR_LIPOPROTEIN"/>
    <property type="match status" value="1"/>
</dbReference>
<comment type="caution">
    <text evidence="14">The sequence shown here is derived from an EMBL/GenBank/DDBJ whole genome shotgun (WGS) entry which is preliminary data.</text>
</comment>
<comment type="subunit">
    <text evidence="4">Homodimer.</text>
</comment>
<evidence type="ECO:0000256" key="3">
    <source>
        <dbReference type="ARBA" id="ARBA00009406"/>
    </source>
</evidence>
<evidence type="ECO:0000256" key="7">
    <source>
        <dbReference type="ARBA" id="ARBA00022898"/>
    </source>
</evidence>
<keyword evidence="5 14" id="KW-0808">Transferase</keyword>
<protein>
    <recommendedName>
        <fullName evidence="10">Thiamine pyrimidine synthase</fullName>
    </recommendedName>
</protein>
<keyword evidence="9" id="KW-0408">Iron</keyword>
<dbReference type="InterPro" id="IPR027939">
    <property type="entry name" value="NMT1/THI5"/>
</dbReference>
<evidence type="ECO:0000256" key="6">
    <source>
        <dbReference type="ARBA" id="ARBA00022723"/>
    </source>
</evidence>
<sequence length="358" mass="39155">MYKTLKLGLLVMVMLVVTVLSACSTKSEPAAQPVVVGSGESGEADKPLTKVKIQLKWVPQAQFAGIYAAKEKGFFADEGIDAEIIPGGPDIVIEQQVVNGAADVGITGVDSLLVSRDNGLPLVSLAQISQKSSYRLIAKKSLGITDPAQMKGKKVSTWFGSQQFQVLAFMEKNGLDPKKDIELVKQGFTMDQFFNDQVDVATATIYNEYHVVLESGTKESDLDVFNIEDAGVGMLEDTLIAKKDWVDSNRELAVKVTRAILKGWNYAIDNQNETVDIVMSNVTEGSSTREHQVTMLEEIAKLIRPEGFTEQQVGSFVDESFTRTADIALNYGLIKKAANLDEALEKSIYEEAVIDMTK</sequence>
<evidence type="ECO:0000256" key="9">
    <source>
        <dbReference type="ARBA" id="ARBA00023004"/>
    </source>
</evidence>
<comment type="catalytic activity">
    <reaction evidence="11">
        <text>N(6)-(pyridoxal phosphate)-L-lysyl-[4-amino-5-hydroxymethyl-2-methylpyrimidine phosphate synthase] + L-histidyl-[4-amino-5-hydroxymethyl-2-methylpyrimidine phosphate synthase] + 2 Fe(3+) + 4 H2O = L-lysyl-[4-amino-5-hydroxymethyl-2-methylpyrimidine phosphate synthase] + (2S)-2-amino-5-hydroxy-4-oxopentanoyl-[4-amino-5-hydroxymethyl-2-methylpyrimidine phosphate synthase] + 4-amino-2-methyl-5-(phosphooxymethyl)pyrimidine + 3-oxopropanoate + 2 Fe(2+) + 2 H(+)</text>
        <dbReference type="Rhea" id="RHEA:65756"/>
        <dbReference type="Rhea" id="RHEA-COMP:16892"/>
        <dbReference type="Rhea" id="RHEA-COMP:16893"/>
        <dbReference type="Rhea" id="RHEA-COMP:16894"/>
        <dbReference type="Rhea" id="RHEA-COMP:16895"/>
        <dbReference type="ChEBI" id="CHEBI:15377"/>
        <dbReference type="ChEBI" id="CHEBI:15378"/>
        <dbReference type="ChEBI" id="CHEBI:29033"/>
        <dbReference type="ChEBI" id="CHEBI:29034"/>
        <dbReference type="ChEBI" id="CHEBI:29969"/>
        <dbReference type="ChEBI" id="CHEBI:29979"/>
        <dbReference type="ChEBI" id="CHEBI:33190"/>
        <dbReference type="ChEBI" id="CHEBI:58354"/>
        <dbReference type="ChEBI" id="CHEBI:143915"/>
        <dbReference type="ChEBI" id="CHEBI:157692"/>
    </reaction>
    <physiologicalReaction direction="left-to-right" evidence="11">
        <dbReference type="Rhea" id="RHEA:65757"/>
    </physiologicalReaction>
</comment>
<evidence type="ECO:0000256" key="4">
    <source>
        <dbReference type="ARBA" id="ARBA00011738"/>
    </source>
</evidence>
<keyword evidence="7" id="KW-0663">Pyridoxal phosphate</keyword>
<dbReference type="Pfam" id="PF09084">
    <property type="entry name" value="NMT1"/>
    <property type="match status" value="1"/>
</dbReference>
<gene>
    <name evidence="14" type="ORF">BK131_17070</name>
</gene>
<keyword evidence="12" id="KW-0732">Signal</keyword>
<evidence type="ECO:0000256" key="12">
    <source>
        <dbReference type="SAM" id="SignalP"/>
    </source>
</evidence>
<dbReference type="GO" id="GO:0016740">
    <property type="term" value="F:transferase activity"/>
    <property type="evidence" value="ECO:0007669"/>
    <property type="project" value="UniProtKB-KW"/>
</dbReference>
<dbReference type="PANTHER" id="PTHR31528:SF1">
    <property type="entry name" value="4-AMINO-5-HYDROXYMETHYL-2-METHYLPYRIMIDINE PHOSPHATE SYNTHASE THI11-RELATED"/>
    <property type="match status" value="1"/>
</dbReference>
<feature type="chain" id="PRO_5039383188" description="Thiamine pyrimidine synthase" evidence="12">
    <location>
        <begin position="23"/>
        <end position="358"/>
    </location>
</feature>
<evidence type="ECO:0000313" key="15">
    <source>
        <dbReference type="Proteomes" id="UP000187134"/>
    </source>
</evidence>
<dbReference type="OrthoDB" id="9815602at2"/>
<evidence type="ECO:0000256" key="11">
    <source>
        <dbReference type="ARBA" id="ARBA00048179"/>
    </source>
</evidence>
<evidence type="ECO:0000256" key="5">
    <source>
        <dbReference type="ARBA" id="ARBA00022679"/>
    </source>
</evidence>
<keyword evidence="6" id="KW-0479">Metal-binding</keyword>
<evidence type="ECO:0000256" key="10">
    <source>
        <dbReference type="ARBA" id="ARBA00033171"/>
    </source>
</evidence>
<comment type="pathway">
    <text evidence="2">Cofactor biosynthesis; thiamine diphosphate biosynthesis.</text>
</comment>
<dbReference type="GO" id="GO:0009228">
    <property type="term" value="P:thiamine biosynthetic process"/>
    <property type="evidence" value="ECO:0007669"/>
    <property type="project" value="UniProtKB-KW"/>
</dbReference>